<dbReference type="SUPFAM" id="SSF54427">
    <property type="entry name" value="NTF2-like"/>
    <property type="match status" value="1"/>
</dbReference>
<keyword evidence="3" id="KW-1185">Reference proteome</keyword>
<name>A0A1H9XF63_9PSEU</name>
<organism evidence="2 3">
    <name type="scientific">Lentzea flaviverrucosa</name>
    <dbReference type="NCBI Taxonomy" id="200379"/>
    <lineage>
        <taxon>Bacteria</taxon>
        <taxon>Bacillati</taxon>
        <taxon>Actinomycetota</taxon>
        <taxon>Actinomycetes</taxon>
        <taxon>Pseudonocardiales</taxon>
        <taxon>Pseudonocardiaceae</taxon>
        <taxon>Lentzea</taxon>
    </lineage>
</organism>
<dbReference type="Pfam" id="PF12680">
    <property type="entry name" value="SnoaL_2"/>
    <property type="match status" value="1"/>
</dbReference>
<dbReference type="Gene3D" id="3.10.450.50">
    <property type="match status" value="1"/>
</dbReference>
<accession>A0A1H9XF63</accession>
<dbReference type="InterPro" id="IPR037401">
    <property type="entry name" value="SnoaL-like"/>
</dbReference>
<dbReference type="OrthoDB" id="333383at2"/>
<evidence type="ECO:0000259" key="1">
    <source>
        <dbReference type="Pfam" id="PF12680"/>
    </source>
</evidence>
<feature type="domain" description="SnoaL-like" evidence="1">
    <location>
        <begin position="12"/>
        <end position="133"/>
    </location>
</feature>
<sequence length="161" mass="18124">MTQQQRSLSATVDEFVDAFNVNDLDRVMAFFADDAEYEPGDGAKHRGKAAIRAEFAPQFAGRYGAMRFDVHDKLVDESGRRAAIRWACRIDVSGRHGRGVYPLLRLIGLLRHGPRMVWQGMDVFHFDADGSITGKYSYANFKVPPMKRDRGEPWSAAASTR</sequence>
<dbReference type="Proteomes" id="UP000199028">
    <property type="component" value="Unassembled WGS sequence"/>
</dbReference>
<protein>
    <recommendedName>
        <fullName evidence="1">SnoaL-like domain-containing protein</fullName>
    </recommendedName>
</protein>
<evidence type="ECO:0000313" key="3">
    <source>
        <dbReference type="Proteomes" id="UP000199028"/>
    </source>
</evidence>
<evidence type="ECO:0000313" key="2">
    <source>
        <dbReference type="EMBL" id="SES44782.1"/>
    </source>
</evidence>
<dbReference type="AlphaFoldDB" id="A0A1H9XF63"/>
<reference evidence="3" key="1">
    <citation type="submission" date="2016-10" db="EMBL/GenBank/DDBJ databases">
        <authorList>
            <person name="Varghese N."/>
            <person name="Submissions S."/>
        </authorList>
    </citation>
    <scope>NUCLEOTIDE SEQUENCE [LARGE SCALE GENOMIC DNA]</scope>
    <source>
        <strain evidence="3">CGMCC 4.578</strain>
    </source>
</reference>
<dbReference type="EMBL" id="FOFT01000014">
    <property type="protein sequence ID" value="SES44782.1"/>
    <property type="molecule type" value="Genomic_DNA"/>
</dbReference>
<dbReference type="RefSeq" id="WP_090070477.1">
    <property type="nucleotide sequence ID" value="NZ_FOFT01000014.1"/>
</dbReference>
<proteinExistence type="predicted"/>
<gene>
    <name evidence="2" type="ORF">SAMN05216195_114276</name>
</gene>
<dbReference type="InterPro" id="IPR032710">
    <property type="entry name" value="NTF2-like_dom_sf"/>
</dbReference>